<comment type="caution">
    <text evidence="1">The sequence shown here is derived from an EMBL/GenBank/DDBJ whole genome shotgun (WGS) entry which is preliminary data.</text>
</comment>
<accession>A0A3M3JMX1</accession>
<dbReference type="EMBL" id="RBOV01000155">
    <property type="protein sequence ID" value="RMN12109.1"/>
    <property type="molecule type" value="Genomic_DNA"/>
</dbReference>
<proteinExistence type="predicted"/>
<evidence type="ECO:0000313" key="2">
    <source>
        <dbReference type="Proteomes" id="UP000271468"/>
    </source>
</evidence>
<protein>
    <submittedName>
        <fullName evidence="1">Uncharacterized protein</fullName>
    </submittedName>
</protein>
<reference evidence="1 2" key="1">
    <citation type="submission" date="2018-08" db="EMBL/GenBank/DDBJ databases">
        <title>Recombination of ecologically and evolutionarily significant loci maintains genetic cohesion in the Pseudomonas syringae species complex.</title>
        <authorList>
            <person name="Dillon M."/>
            <person name="Thakur S."/>
            <person name="Almeida R.N.D."/>
            <person name="Weir B.S."/>
            <person name="Guttman D.S."/>
        </authorList>
    </citation>
    <scope>NUCLEOTIDE SEQUENCE [LARGE SCALE GENOMIC DNA]</scope>
    <source>
        <strain evidence="1 2">ICMP 12341</strain>
    </source>
</reference>
<dbReference type="AlphaFoldDB" id="A0A3M3JMX1"/>
<dbReference type="RefSeq" id="WP_122235015.1">
    <property type="nucleotide sequence ID" value="NZ_RBOV01000155.1"/>
</dbReference>
<organism evidence="1 2">
    <name type="scientific">Pseudomonas syringae pv. coriandricola</name>
    <dbReference type="NCBI Taxonomy" id="264453"/>
    <lineage>
        <taxon>Bacteria</taxon>
        <taxon>Pseudomonadati</taxon>
        <taxon>Pseudomonadota</taxon>
        <taxon>Gammaproteobacteria</taxon>
        <taxon>Pseudomonadales</taxon>
        <taxon>Pseudomonadaceae</taxon>
        <taxon>Pseudomonas</taxon>
    </lineage>
</organism>
<sequence length="149" mass="16655">MAVVRLANLDDYEFIEILGKPMFKIVWCHMLCPGNPTDDCVEGLTAFNEYQCSVAAGLDPKAEPAEKLESIVNWVVSAETNASRLIANEIVQANRNEGYFVGLEFNTEHFGEPELGYRYELAFLNTPIKALPASLIIQLQNIMQVTNND</sequence>
<name>A0A3M3JMX1_9PSED</name>
<evidence type="ECO:0000313" key="1">
    <source>
        <dbReference type="EMBL" id="RMN12109.1"/>
    </source>
</evidence>
<gene>
    <name evidence="1" type="ORF">ALQ65_200036</name>
</gene>
<dbReference type="Proteomes" id="UP000271468">
    <property type="component" value="Unassembled WGS sequence"/>
</dbReference>